<feature type="domain" description="Rab-GAP TBC" evidence="2">
    <location>
        <begin position="1"/>
        <end position="132"/>
    </location>
</feature>
<dbReference type="STRING" id="56484.A0A1Y2FS77"/>
<dbReference type="OMA" id="GFHTAMY"/>
<sequence length="376" mass="42603">MERVVRLLKAYALYDTEVGYVQGLHLVVVPLLLHVGSSTYPAQDAEAFSLLVRLMKHYDLRSFYLPAMPGLHRRLYQFDRLIEQSLPAVHVHLARQGVHSHMYASQWFLTLFAYKFPASLVTRILDMILIDGLDALLQFAVALITRNAQQILSKTKLEDLLYFLKDGLFAAYEVEGDVRRLTGVSLLAGLAKGDSPGQAYRAQDLLEDAACVSLDQTQLARYAKEYEEAAISQRQREEAEESLRQSNITLQATVKRLEESLEVLNTEHIALANDLVTSKMSLAKLEDENEALEATVADLKVIVDRQPVEVEDRLRVEMHALMVKEQATSLRNGSLEEQLADMEQELIHIKMAFATEHQNHELLKQKMEGLKKSFNA</sequence>
<dbReference type="GeneID" id="63788306"/>
<evidence type="ECO:0000256" key="1">
    <source>
        <dbReference type="SAM" id="Coils"/>
    </source>
</evidence>
<proteinExistence type="predicted"/>
<dbReference type="Gene3D" id="1.10.472.80">
    <property type="entry name" value="Ypt/Rab-GAP domain of gyp1p, domain 3"/>
    <property type="match status" value="1"/>
</dbReference>
<dbReference type="InterPro" id="IPR000195">
    <property type="entry name" value="Rab-GAP-TBC_dom"/>
</dbReference>
<reference evidence="3 4" key="1">
    <citation type="submission" date="2016-07" db="EMBL/GenBank/DDBJ databases">
        <title>Pervasive Adenine N6-methylation of Active Genes in Fungi.</title>
        <authorList>
            <consortium name="DOE Joint Genome Institute"/>
            <person name="Mondo S.J."/>
            <person name="Dannebaum R.O."/>
            <person name="Kuo R.C."/>
            <person name="Labutti K."/>
            <person name="Haridas S."/>
            <person name="Kuo A."/>
            <person name="Salamov A."/>
            <person name="Ahrendt S.R."/>
            <person name="Lipzen A."/>
            <person name="Sullivan W."/>
            <person name="Andreopoulos W.B."/>
            <person name="Clum A."/>
            <person name="Lindquist E."/>
            <person name="Daum C."/>
            <person name="Ramamoorthy G.K."/>
            <person name="Gryganskyi A."/>
            <person name="Culley D."/>
            <person name="Magnuson J.K."/>
            <person name="James T.Y."/>
            <person name="O'Malley M.A."/>
            <person name="Stajich J.E."/>
            <person name="Spatafora J.W."/>
            <person name="Visel A."/>
            <person name="Grigoriev I.V."/>
        </authorList>
    </citation>
    <scope>NUCLEOTIDE SEQUENCE [LARGE SCALE GENOMIC DNA]</scope>
    <source>
        <strain evidence="3 4">12-1054</strain>
    </source>
</reference>
<dbReference type="InterPro" id="IPR035969">
    <property type="entry name" value="Rab-GAP_TBC_sf"/>
</dbReference>
<dbReference type="GO" id="GO:0031267">
    <property type="term" value="F:small GTPase binding"/>
    <property type="evidence" value="ECO:0007669"/>
    <property type="project" value="TreeGrafter"/>
</dbReference>
<dbReference type="Gene3D" id="1.10.8.270">
    <property type="entry name" value="putative rabgap domain of human tbc1 domain family member 14 like domains"/>
    <property type="match status" value="1"/>
</dbReference>
<dbReference type="PROSITE" id="PS50086">
    <property type="entry name" value="TBC_RABGAP"/>
    <property type="match status" value="1"/>
</dbReference>
<dbReference type="RefSeq" id="XP_040727718.1">
    <property type="nucleotide sequence ID" value="XM_040871707.1"/>
</dbReference>
<dbReference type="OrthoDB" id="295078at2759"/>
<keyword evidence="4" id="KW-1185">Reference proteome</keyword>
<dbReference type="EMBL" id="MCFI01000002">
    <property type="protein sequence ID" value="ORY86862.1"/>
    <property type="molecule type" value="Genomic_DNA"/>
</dbReference>
<gene>
    <name evidence="3" type="ORF">BCR37DRAFT_396491</name>
</gene>
<organism evidence="3 4">
    <name type="scientific">Protomyces lactucae-debilis</name>
    <dbReference type="NCBI Taxonomy" id="2754530"/>
    <lineage>
        <taxon>Eukaryota</taxon>
        <taxon>Fungi</taxon>
        <taxon>Dikarya</taxon>
        <taxon>Ascomycota</taxon>
        <taxon>Taphrinomycotina</taxon>
        <taxon>Taphrinomycetes</taxon>
        <taxon>Taphrinales</taxon>
        <taxon>Protomycetaceae</taxon>
        <taxon>Protomyces</taxon>
    </lineage>
</organism>
<dbReference type="GO" id="GO:0005096">
    <property type="term" value="F:GTPase activator activity"/>
    <property type="evidence" value="ECO:0007669"/>
    <property type="project" value="TreeGrafter"/>
</dbReference>
<evidence type="ECO:0000313" key="3">
    <source>
        <dbReference type="EMBL" id="ORY86862.1"/>
    </source>
</evidence>
<dbReference type="InterPro" id="IPR050302">
    <property type="entry name" value="Rab_GAP_TBC_domain"/>
</dbReference>
<evidence type="ECO:0000259" key="2">
    <source>
        <dbReference type="PROSITE" id="PS50086"/>
    </source>
</evidence>
<dbReference type="AlphaFoldDB" id="A0A1Y2FS77"/>
<feature type="coiled-coil region" evidence="1">
    <location>
        <begin position="222"/>
        <end position="352"/>
    </location>
</feature>
<comment type="caution">
    <text evidence="3">The sequence shown here is derived from an EMBL/GenBank/DDBJ whole genome shotgun (WGS) entry which is preliminary data.</text>
</comment>
<evidence type="ECO:0000313" key="4">
    <source>
        <dbReference type="Proteomes" id="UP000193685"/>
    </source>
</evidence>
<accession>A0A1Y2FS77</accession>
<dbReference type="SUPFAM" id="SSF47923">
    <property type="entry name" value="Ypt/Rab-GAP domain of gyp1p"/>
    <property type="match status" value="2"/>
</dbReference>
<keyword evidence="1" id="KW-0175">Coiled coil</keyword>
<dbReference type="PANTHER" id="PTHR47219">
    <property type="entry name" value="RAB GTPASE-ACTIVATING PROTEIN 1-LIKE"/>
    <property type="match status" value="1"/>
</dbReference>
<protein>
    <submittedName>
        <fullName evidence="3">Rab-GTPase-TBC domain-domain-containing protein</fullName>
    </submittedName>
</protein>
<dbReference type="SMART" id="SM00164">
    <property type="entry name" value="TBC"/>
    <property type="match status" value="1"/>
</dbReference>
<dbReference type="Proteomes" id="UP000193685">
    <property type="component" value="Unassembled WGS sequence"/>
</dbReference>
<dbReference type="Pfam" id="PF23436">
    <property type="entry name" value="RabGap-TBC_2"/>
    <property type="match status" value="1"/>
</dbReference>
<dbReference type="PANTHER" id="PTHR47219:SF9">
    <property type="entry name" value="GTPASE ACTIVATING PROTEIN AND CENTROSOME-ASSOCIATED, ISOFORM B"/>
    <property type="match status" value="1"/>
</dbReference>
<name>A0A1Y2FS77_PROLT</name>